<dbReference type="PANTHER" id="PTHR46540:SF1">
    <property type="entry name" value="TETRATRICOPEPTIDE REPEAT PROTEIN 12"/>
    <property type="match status" value="1"/>
</dbReference>
<evidence type="ECO:0000313" key="3">
    <source>
        <dbReference type="Proteomes" id="UP001153712"/>
    </source>
</evidence>
<dbReference type="OrthoDB" id="2017782at2759"/>
<keyword evidence="1" id="KW-0802">TPR repeat</keyword>
<evidence type="ECO:0000313" key="2">
    <source>
        <dbReference type="EMBL" id="CAG9853580.1"/>
    </source>
</evidence>
<name>A0A9N9XIW4_PHYSR</name>
<feature type="repeat" description="TPR" evidence="1">
    <location>
        <begin position="127"/>
        <end position="160"/>
    </location>
</feature>
<dbReference type="SUPFAM" id="SSF48452">
    <property type="entry name" value="TPR-like"/>
    <property type="match status" value="1"/>
</dbReference>
<dbReference type="GO" id="GO:0070286">
    <property type="term" value="P:axonemal dynein complex assembly"/>
    <property type="evidence" value="ECO:0007669"/>
    <property type="project" value="TreeGrafter"/>
</dbReference>
<dbReference type="Proteomes" id="UP001153712">
    <property type="component" value="Chromosome 1"/>
</dbReference>
<dbReference type="GO" id="GO:0005737">
    <property type="term" value="C:cytoplasm"/>
    <property type="evidence" value="ECO:0007669"/>
    <property type="project" value="TreeGrafter"/>
</dbReference>
<reference evidence="2" key="1">
    <citation type="submission" date="2022-01" db="EMBL/GenBank/DDBJ databases">
        <authorList>
            <person name="King R."/>
        </authorList>
    </citation>
    <scope>NUCLEOTIDE SEQUENCE</scope>
</reference>
<dbReference type="PANTHER" id="PTHR46540">
    <property type="entry name" value="TETRATRICOPEPTIDE REPEAT PROTEIN 12"/>
    <property type="match status" value="1"/>
</dbReference>
<sequence length="251" mass="29661">MSGLPKYKQLHALQDDEEFNNFMVKVNEVNRIVGKMASKDKAEAEMGDIEAQRYLNEPNEEMKKIIEKIDDGTIELKIRNDRTVINKKAFEEISSDPNTMSQEAFMREVERDANQRYEEKLVRREKMETLKKQATLAFRRGEYEKALTLYNKAIQQIKDSPLLYNNRALTCIKLKLYDKAENDLVEWALHLNEDSLKSWLLLAKVHYLQNKMQDYEKDIKEALNRNPERKEFIEDYVNSQIVNQNSEETKS</sequence>
<accession>A0A9N9XIW4</accession>
<dbReference type="PROSITE" id="PS50005">
    <property type="entry name" value="TPR"/>
    <property type="match status" value="1"/>
</dbReference>
<dbReference type="InterPro" id="IPR019734">
    <property type="entry name" value="TPR_rpt"/>
</dbReference>
<gene>
    <name evidence="2" type="ORF">PHYEVI_LOCUS55</name>
</gene>
<keyword evidence="3" id="KW-1185">Reference proteome</keyword>
<dbReference type="InterPro" id="IPR011990">
    <property type="entry name" value="TPR-like_helical_dom_sf"/>
</dbReference>
<dbReference type="EMBL" id="OU900094">
    <property type="protein sequence ID" value="CAG9853580.1"/>
    <property type="molecule type" value="Genomic_DNA"/>
</dbReference>
<dbReference type="InterPro" id="IPR043195">
    <property type="entry name" value="TTC12"/>
</dbReference>
<dbReference type="GO" id="GO:0005813">
    <property type="term" value="C:centrosome"/>
    <property type="evidence" value="ECO:0007669"/>
    <property type="project" value="TreeGrafter"/>
</dbReference>
<dbReference type="Pfam" id="PF13414">
    <property type="entry name" value="TPR_11"/>
    <property type="match status" value="1"/>
</dbReference>
<evidence type="ECO:0000256" key="1">
    <source>
        <dbReference type="PROSITE-ProRule" id="PRU00339"/>
    </source>
</evidence>
<protein>
    <recommendedName>
        <fullName evidence="4">Tetratricopeptide repeat protein 12</fullName>
    </recommendedName>
</protein>
<dbReference type="GO" id="GO:0007288">
    <property type="term" value="P:sperm axoneme assembly"/>
    <property type="evidence" value="ECO:0007669"/>
    <property type="project" value="TreeGrafter"/>
</dbReference>
<proteinExistence type="predicted"/>
<organism evidence="2 3">
    <name type="scientific">Phyllotreta striolata</name>
    <name type="common">Striped flea beetle</name>
    <name type="synonym">Crioceris striolata</name>
    <dbReference type="NCBI Taxonomy" id="444603"/>
    <lineage>
        <taxon>Eukaryota</taxon>
        <taxon>Metazoa</taxon>
        <taxon>Ecdysozoa</taxon>
        <taxon>Arthropoda</taxon>
        <taxon>Hexapoda</taxon>
        <taxon>Insecta</taxon>
        <taxon>Pterygota</taxon>
        <taxon>Neoptera</taxon>
        <taxon>Endopterygota</taxon>
        <taxon>Coleoptera</taxon>
        <taxon>Polyphaga</taxon>
        <taxon>Cucujiformia</taxon>
        <taxon>Chrysomeloidea</taxon>
        <taxon>Chrysomelidae</taxon>
        <taxon>Galerucinae</taxon>
        <taxon>Alticini</taxon>
        <taxon>Phyllotreta</taxon>
    </lineage>
</organism>
<dbReference type="Gene3D" id="1.25.40.10">
    <property type="entry name" value="Tetratricopeptide repeat domain"/>
    <property type="match status" value="1"/>
</dbReference>
<dbReference type="SMART" id="SM00028">
    <property type="entry name" value="TPR"/>
    <property type="match status" value="3"/>
</dbReference>
<evidence type="ECO:0008006" key="4">
    <source>
        <dbReference type="Google" id="ProtNLM"/>
    </source>
</evidence>
<dbReference type="AlphaFoldDB" id="A0A9N9XIW4"/>